<organism evidence="2 3">
    <name type="scientific">Mycena alexandri</name>
    <dbReference type="NCBI Taxonomy" id="1745969"/>
    <lineage>
        <taxon>Eukaryota</taxon>
        <taxon>Fungi</taxon>
        <taxon>Dikarya</taxon>
        <taxon>Basidiomycota</taxon>
        <taxon>Agaricomycotina</taxon>
        <taxon>Agaricomycetes</taxon>
        <taxon>Agaricomycetidae</taxon>
        <taxon>Agaricales</taxon>
        <taxon>Marasmiineae</taxon>
        <taxon>Mycenaceae</taxon>
        <taxon>Mycena</taxon>
    </lineage>
</organism>
<keyword evidence="3" id="KW-1185">Reference proteome</keyword>
<proteinExistence type="predicted"/>
<feature type="domain" description="CxC5 like cysteine cluster associated with KDZ" evidence="1">
    <location>
        <begin position="2"/>
        <end position="83"/>
    </location>
</feature>
<evidence type="ECO:0000313" key="3">
    <source>
        <dbReference type="Proteomes" id="UP001218188"/>
    </source>
</evidence>
<evidence type="ECO:0000313" key="2">
    <source>
        <dbReference type="EMBL" id="KAJ7020876.1"/>
    </source>
</evidence>
<gene>
    <name evidence="2" type="ORF">C8F04DRAFT_1196078</name>
</gene>
<dbReference type="Pfam" id="PF18718">
    <property type="entry name" value="CxC5"/>
    <property type="match status" value="1"/>
</dbReference>
<name>A0AAD6S652_9AGAR</name>
<accession>A0AAD6S652</accession>
<protein>
    <recommendedName>
        <fullName evidence="1">CxC5 like cysteine cluster associated with KDZ domain-containing protein</fullName>
    </recommendedName>
</protein>
<sequence length="211" mass="23773">MVMYPPSDFCTNPKCGRCKRLKKAHPVQIVVYTLASGVVPAWEVQLYCPDCNTTYYPNYSAQHGTRTYHDGDIPQYISIGAHHVSATNCSRAYNMALSSQEERDFAAGGWQFGCKLTTDHVWDSFILLTLLDYHQRRKTRLQVPHTVWFRIFSLTEFSPTAITSASNDELLLKPPPPSPGSLNQNNVNQGHRIDFLKQEDLTAAFCNGKSA</sequence>
<reference evidence="2" key="1">
    <citation type="submission" date="2023-03" db="EMBL/GenBank/DDBJ databases">
        <title>Massive genome expansion in bonnet fungi (Mycena s.s.) driven by repeated elements and novel gene families across ecological guilds.</title>
        <authorList>
            <consortium name="Lawrence Berkeley National Laboratory"/>
            <person name="Harder C.B."/>
            <person name="Miyauchi S."/>
            <person name="Viragh M."/>
            <person name="Kuo A."/>
            <person name="Thoen E."/>
            <person name="Andreopoulos B."/>
            <person name="Lu D."/>
            <person name="Skrede I."/>
            <person name="Drula E."/>
            <person name="Henrissat B."/>
            <person name="Morin E."/>
            <person name="Kohler A."/>
            <person name="Barry K."/>
            <person name="LaButti K."/>
            <person name="Morin E."/>
            <person name="Salamov A."/>
            <person name="Lipzen A."/>
            <person name="Mereny Z."/>
            <person name="Hegedus B."/>
            <person name="Baldrian P."/>
            <person name="Stursova M."/>
            <person name="Weitz H."/>
            <person name="Taylor A."/>
            <person name="Grigoriev I.V."/>
            <person name="Nagy L.G."/>
            <person name="Martin F."/>
            <person name="Kauserud H."/>
        </authorList>
    </citation>
    <scope>NUCLEOTIDE SEQUENCE</scope>
    <source>
        <strain evidence="2">CBHHK200</strain>
    </source>
</reference>
<comment type="caution">
    <text evidence="2">The sequence shown here is derived from an EMBL/GenBank/DDBJ whole genome shotgun (WGS) entry which is preliminary data.</text>
</comment>
<evidence type="ECO:0000259" key="1">
    <source>
        <dbReference type="Pfam" id="PF18718"/>
    </source>
</evidence>
<dbReference type="Proteomes" id="UP001218188">
    <property type="component" value="Unassembled WGS sequence"/>
</dbReference>
<dbReference type="AlphaFoldDB" id="A0AAD6S652"/>
<dbReference type="InterPro" id="IPR041539">
    <property type="entry name" value="CxC5"/>
</dbReference>
<dbReference type="EMBL" id="JARJCM010000248">
    <property type="protein sequence ID" value="KAJ7020876.1"/>
    <property type="molecule type" value="Genomic_DNA"/>
</dbReference>